<dbReference type="EMBL" id="JATM01000001">
    <property type="protein sequence ID" value="OOL19605.1"/>
    <property type="molecule type" value="Genomic_DNA"/>
</dbReference>
<organism evidence="1 2">
    <name type="scientific">Bombella intestini</name>
    <dbReference type="NCBI Taxonomy" id="1539051"/>
    <lineage>
        <taxon>Bacteria</taxon>
        <taxon>Pseudomonadati</taxon>
        <taxon>Pseudomonadota</taxon>
        <taxon>Alphaproteobacteria</taxon>
        <taxon>Acetobacterales</taxon>
        <taxon>Acetobacteraceae</taxon>
        <taxon>Bombella</taxon>
    </lineage>
</organism>
<gene>
    <name evidence="1" type="ORF">AL01_01075</name>
</gene>
<proteinExistence type="predicted"/>
<dbReference type="Proteomes" id="UP000200980">
    <property type="component" value="Unassembled WGS sequence"/>
</dbReference>
<dbReference type="RefSeq" id="WP_077395417.1">
    <property type="nucleotide sequence ID" value="NZ_JATM01000001.1"/>
</dbReference>
<reference evidence="1 2" key="1">
    <citation type="journal article" date="2016" name="PLoS ONE">
        <title>Whole-Genome Sequence Analysis of Bombella intestini LMG 28161T, a Novel Acetic Acid Bacterium Isolated from the Crop of a Red-Tailed Bumble Bee, Bombus lapidarius.</title>
        <authorList>
            <person name="Li L."/>
            <person name="Illeghems K."/>
            <person name="Van Kerrebroeck S."/>
            <person name="Borremans W."/>
            <person name="Cleenwerck I."/>
            <person name="Smagghe G."/>
            <person name="De Vuyst L."/>
            <person name="Vandamme P."/>
        </authorList>
    </citation>
    <scope>NUCLEOTIDE SEQUENCE [LARGE SCALE GENOMIC DNA]</scope>
    <source>
        <strain evidence="1 2">R-52487</strain>
    </source>
</reference>
<sequence>MTHENPCYNEAEKAAGREMSKAELDEMFGRLEKEAGRYMKQGLSPREALEKAGARMADEERLAGIIEANARKKNLIVRAELRRRIVASDEAASLEGILAGKQTRERDAALSVDGLVFLVDDHTLCRINGRHTPILNRMRHSPIHRSIGIEPELPMNRDITPFLTGHLPSARLSISMIQPAAGDG</sequence>
<evidence type="ECO:0000313" key="1">
    <source>
        <dbReference type="EMBL" id="OOL19605.1"/>
    </source>
</evidence>
<comment type="caution">
    <text evidence="1">The sequence shown here is derived from an EMBL/GenBank/DDBJ whole genome shotgun (WGS) entry which is preliminary data.</text>
</comment>
<name>A0A1S8GRK1_9PROT</name>
<keyword evidence="2" id="KW-1185">Reference proteome</keyword>
<accession>A0A1S8GRK1</accession>
<protein>
    <submittedName>
        <fullName evidence="1">Uncharacterized protein</fullName>
    </submittedName>
</protein>
<evidence type="ECO:0000313" key="2">
    <source>
        <dbReference type="Proteomes" id="UP000200980"/>
    </source>
</evidence>
<dbReference type="STRING" id="1539051.AL01_01075"/>
<dbReference type="AlphaFoldDB" id="A0A1S8GRK1"/>